<keyword evidence="2" id="KW-1185">Reference proteome</keyword>
<sequence length="142" mass="15644">MHYELYQAAQEALFKWFGNSYRIMTENSEFTPPADGSPWLKFDYLEAATMTVSLDRKCKVYLGIAQVGVVFSPGAGVNDARKIADDVAKAALDGIMLSVTDGNGENPVEVGYIVEGGEVRPVQKHNSGWMIPVRFTVRAESH</sequence>
<evidence type="ECO:0000313" key="2">
    <source>
        <dbReference type="Proteomes" id="UP000288641"/>
    </source>
</evidence>
<dbReference type="EMBL" id="MK095606">
    <property type="protein sequence ID" value="AZS06325.1"/>
    <property type="molecule type" value="Genomic_DNA"/>
</dbReference>
<protein>
    <submittedName>
        <fullName evidence="1">Putative tail completion protein</fullName>
    </submittedName>
</protein>
<dbReference type="Gene3D" id="3.30.2000.20">
    <property type="match status" value="1"/>
</dbReference>
<proteinExistence type="predicted"/>
<dbReference type="Pfam" id="PF13554">
    <property type="entry name" value="Phage_tail_terminator_5"/>
    <property type="match status" value="1"/>
</dbReference>
<dbReference type="InterPro" id="IPR025395">
    <property type="entry name" value="Phage_tail_terminator-like"/>
</dbReference>
<accession>A0A3S9U7M9</accession>
<evidence type="ECO:0000313" key="1">
    <source>
        <dbReference type="EMBL" id="AZS06325.1"/>
    </source>
</evidence>
<name>A0A3S9U7M9_9CAUD</name>
<organism evidence="1 2">
    <name type="scientific">Pantoea phage vB_PagS_AAS23</name>
    <dbReference type="NCBI Taxonomy" id="2499073"/>
    <lineage>
        <taxon>Viruses</taxon>
        <taxon>Duplodnaviria</taxon>
        <taxon>Heunggongvirae</taxon>
        <taxon>Uroviricota</taxon>
        <taxon>Caudoviricetes</taxon>
        <taxon>Drexlerviridae</taxon>
        <taxon>Sauletekiovirus</taxon>
        <taxon>Sauletekiovirus AAS23</taxon>
    </lineage>
</organism>
<gene>
    <name evidence="1" type="ORF">AAS23_gp12</name>
</gene>
<dbReference type="Proteomes" id="UP000288641">
    <property type="component" value="Segment"/>
</dbReference>
<reference evidence="1 2" key="1">
    <citation type="submission" date="2018-10" db="EMBL/GenBank/DDBJ databases">
        <title>Complete genome sequence of Pantoea phage vB_PagS_AAS23.</title>
        <authorList>
            <person name="Truncaite L."/>
            <person name="Simoliuniene M."/>
            <person name="Kazlauskas D."/>
            <person name="Meskys R."/>
            <person name="Simoliunas E."/>
        </authorList>
    </citation>
    <scope>NUCLEOTIDE SEQUENCE [LARGE SCALE GENOMIC DNA]</scope>
    <source>
        <strain evidence="1">AAS23</strain>
    </source>
</reference>